<dbReference type="Gene3D" id="2.80.10.50">
    <property type="match status" value="2"/>
</dbReference>
<reference evidence="2" key="1">
    <citation type="submission" date="2019-11" db="EMBL/GenBank/DDBJ databases">
        <title>Characterization of Clostridium perfringens isolates from swine manure treated agricultural soils.</title>
        <authorList>
            <person name="Wushke S.T."/>
        </authorList>
    </citation>
    <scope>NUCLEOTIDE SEQUENCE</scope>
    <source>
        <strain evidence="2">X62</strain>
    </source>
</reference>
<feature type="non-terminal residue" evidence="2">
    <location>
        <position position="1"/>
    </location>
</feature>
<evidence type="ECO:0000313" key="2">
    <source>
        <dbReference type="EMBL" id="MDZ7543187.1"/>
    </source>
</evidence>
<dbReference type="CDD" id="cd00161">
    <property type="entry name" value="beta-trefoil_Ricin-like"/>
    <property type="match status" value="1"/>
</dbReference>
<dbReference type="Proteomes" id="UP001288944">
    <property type="component" value="Unassembled WGS sequence"/>
</dbReference>
<evidence type="ECO:0000313" key="3">
    <source>
        <dbReference type="Proteomes" id="UP001288944"/>
    </source>
</evidence>
<dbReference type="InterPro" id="IPR035992">
    <property type="entry name" value="Ricin_B-like_lectins"/>
</dbReference>
<accession>A0AAW9KEL0</accession>
<name>A0AAW9KEL0_CLOPF</name>
<dbReference type="AlphaFoldDB" id="A0AAW9KEL0"/>
<dbReference type="Pfam" id="PF14200">
    <property type="entry name" value="RicinB_lectin_2"/>
    <property type="match status" value="1"/>
</dbReference>
<proteinExistence type="predicted"/>
<feature type="non-terminal residue" evidence="2">
    <location>
        <position position="162"/>
    </location>
</feature>
<dbReference type="InterPro" id="IPR000772">
    <property type="entry name" value="Ricin_B_lectin"/>
</dbReference>
<protein>
    <recommendedName>
        <fullName evidence="1">Ricin B lectin domain-containing protein</fullName>
    </recommendedName>
</protein>
<feature type="domain" description="Ricin B lectin" evidence="1">
    <location>
        <begin position="79"/>
        <end position="161"/>
    </location>
</feature>
<sequence>QCLLFNILIDKVVIQGRDFSNKSTVSSWTIKYGAPETPFDSNAYYTIKNIFSEKVMDVRGESYADGTDIIQYSPNNKLNQQWKFVSTEDGYYKIVSRLTGKVVCVTNDSLDNNAKLSQCTDTGADNQLWKIEDMDGGVYKFVNKKSSKIIDVPGSSTSNSTI</sequence>
<dbReference type="EMBL" id="WNUR01000915">
    <property type="protein sequence ID" value="MDZ7543187.1"/>
    <property type="molecule type" value="Genomic_DNA"/>
</dbReference>
<evidence type="ECO:0000259" key="1">
    <source>
        <dbReference type="Pfam" id="PF14200"/>
    </source>
</evidence>
<gene>
    <name evidence="2" type="ORF">GNF83_18820</name>
</gene>
<organism evidence="2 3">
    <name type="scientific">Clostridium perfringens</name>
    <dbReference type="NCBI Taxonomy" id="1502"/>
    <lineage>
        <taxon>Bacteria</taxon>
        <taxon>Bacillati</taxon>
        <taxon>Bacillota</taxon>
        <taxon>Clostridia</taxon>
        <taxon>Eubacteriales</taxon>
        <taxon>Clostridiaceae</taxon>
        <taxon>Clostridium</taxon>
    </lineage>
</organism>
<dbReference type="SUPFAM" id="SSF50370">
    <property type="entry name" value="Ricin B-like lectins"/>
    <property type="match status" value="1"/>
</dbReference>
<comment type="caution">
    <text evidence="2">The sequence shown here is derived from an EMBL/GenBank/DDBJ whole genome shotgun (WGS) entry which is preliminary data.</text>
</comment>
<dbReference type="PROSITE" id="PS50231">
    <property type="entry name" value="RICIN_B_LECTIN"/>
    <property type="match status" value="1"/>
</dbReference>